<sequence>MGRKLNILTWNKTLEHFAHIYSRPTHLDYATILELSDFCEKTNLMQISYEVDQHEEIYELLSNATEYFGKDSPFGLASLFHRLSATNKATQMGCDYGYNNRTVVPTIFVQCFYDYPLDEWFVQPSPIELKCLYRDDSLSFSRCSVDSPSNKSPDLNRISFKKLHLVCLVLLKINFYR</sequence>
<dbReference type="InterPro" id="IPR035940">
    <property type="entry name" value="CAP_sf"/>
</dbReference>
<accession>A0A8S9Z9U1</accession>
<dbReference type="EMBL" id="JTDE01000675">
    <property type="protein sequence ID" value="KAF7260608.1"/>
    <property type="molecule type" value="Genomic_DNA"/>
</dbReference>
<organism evidence="1 2">
    <name type="scientific">Paragonimus skrjabini miyazakii</name>
    <dbReference type="NCBI Taxonomy" id="59628"/>
    <lineage>
        <taxon>Eukaryota</taxon>
        <taxon>Metazoa</taxon>
        <taxon>Spiralia</taxon>
        <taxon>Lophotrochozoa</taxon>
        <taxon>Platyhelminthes</taxon>
        <taxon>Trematoda</taxon>
        <taxon>Digenea</taxon>
        <taxon>Plagiorchiida</taxon>
        <taxon>Troglotremata</taxon>
        <taxon>Troglotrematidae</taxon>
        <taxon>Paragonimus</taxon>
    </lineage>
</organism>
<keyword evidence="2" id="KW-1185">Reference proteome</keyword>
<name>A0A8S9Z9U1_9TREM</name>
<dbReference type="SUPFAM" id="SSF55797">
    <property type="entry name" value="PR-1-like"/>
    <property type="match status" value="1"/>
</dbReference>
<comment type="caution">
    <text evidence="1">The sequence shown here is derived from an EMBL/GenBank/DDBJ whole genome shotgun (WGS) entry which is preliminary data.</text>
</comment>
<evidence type="ECO:0000313" key="1">
    <source>
        <dbReference type="EMBL" id="KAF7260608.1"/>
    </source>
</evidence>
<protein>
    <submittedName>
        <fullName evidence="1">Uncharacterized protein</fullName>
    </submittedName>
</protein>
<dbReference type="OrthoDB" id="6306862at2759"/>
<dbReference type="AlphaFoldDB" id="A0A8S9Z9U1"/>
<reference evidence="1" key="1">
    <citation type="submission" date="2019-07" db="EMBL/GenBank/DDBJ databases">
        <title>Annotation for the trematode Paragonimus miyazaki's.</title>
        <authorList>
            <person name="Choi Y.-J."/>
        </authorList>
    </citation>
    <scope>NUCLEOTIDE SEQUENCE</scope>
    <source>
        <strain evidence="1">Japan</strain>
    </source>
</reference>
<proteinExistence type="predicted"/>
<dbReference type="Proteomes" id="UP000822476">
    <property type="component" value="Unassembled WGS sequence"/>
</dbReference>
<gene>
    <name evidence="1" type="ORF">EG68_02272</name>
</gene>
<evidence type="ECO:0000313" key="2">
    <source>
        <dbReference type="Proteomes" id="UP000822476"/>
    </source>
</evidence>